<name>A0A2H0PTH1_9BACT</name>
<evidence type="ECO:0000313" key="2">
    <source>
        <dbReference type="Proteomes" id="UP000236846"/>
    </source>
</evidence>
<dbReference type="Proteomes" id="UP000236846">
    <property type="component" value="Unassembled WGS sequence"/>
</dbReference>
<evidence type="ECO:0000313" key="1">
    <source>
        <dbReference type="EMBL" id="PIR25359.1"/>
    </source>
</evidence>
<reference evidence="1 2" key="1">
    <citation type="submission" date="2017-09" db="EMBL/GenBank/DDBJ databases">
        <title>Depth-based differentiation of microbial function through sediment-hosted aquifers and enrichment of novel symbionts in the deep terrestrial subsurface.</title>
        <authorList>
            <person name="Probst A.J."/>
            <person name="Ladd B."/>
            <person name="Jarett J.K."/>
            <person name="Geller-Mcgrath D.E."/>
            <person name="Sieber C.M."/>
            <person name="Emerson J.B."/>
            <person name="Anantharaman K."/>
            <person name="Thomas B.C."/>
            <person name="Malmstrom R."/>
            <person name="Stieglmeier M."/>
            <person name="Klingl A."/>
            <person name="Woyke T."/>
            <person name="Ryan C.M."/>
            <person name="Banfield J.F."/>
        </authorList>
    </citation>
    <scope>NUCLEOTIDE SEQUENCE [LARGE SCALE GENOMIC DNA]</scope>
    <source>
        <strain evidence="1">CG11_big_fil_rev_8_21_14_0_20_43_10</strain>
    </source>
</reference>
<proteinExistence type="predicted"/>
<sequence>MYNWSVDTTRLKKNPQKYAIFKLEQAVNFGLNGKKLSAKLLKQHWNNLRLDPFRKNYLARLLWPKQF</sequence>
<organism evidence="1 2">
    <name type="scientific">Candidatus Brennerbacteria bacterium CG11_big_fil_rev_8_21_14_0_20_43_10</name>
    <dbReference type="NCBI Taxonomy" id="1974523"/>
    <lineage>
        <taxon>Bacteria</taxon>
        <taxon>Candidatus Brenneribacteriota</taxon>
    </lineage>
</organism>
<dbReference type="EMBL" id="PCXE01000059">
    <property type="protein sequence ID" value="PIR25359.1"/>
    <property type="molecule type" value="Genomic_DNA"/>
</dbReference>
<gene>
    <name evidence="1" type="ORF">COV41_03000</name>
</gene>
<accession>A0A2H0PTH1</accession>
<protein>
    <submittedName>
        <fullName evidence="1">Uncharacterized protein</fullName>
    </submittedName>
</protein>
<dbReference type="AlphaFoldDB" id="A0A2H0PTH1"/>
<comment type="caution">
    <text evidence="1">The sequence shown here is derived from an EMBL/GenBank/DDBJ whole genome shotgun (WGS) entry which is preliminary data.</text>
</comment>